<evidence type="ECO:0000313" key="6">
    <source>
        <dbReference type="EMBL" id="TDD54191.1"/>
    </source>
</evidence>
<dbReference type="GO" id="GO:0016765">
    <property type="term" value="F:transferase activity, transferring alkyl or aryl (other than methyl) groups"/>
    <property type="evidence" value="ECO:0007669"/>
    <property type="project" value="InterPro"/>
</dbReference>
<protein>
    <submittedName>
        <fullName evidence="6">Ubiquinone biosynthesis protein UbiA</fullName>
    </submittedName>
</protein>
<keyword evidence="2 5" id="KW-0812">Transmembrane</keyword>
<dbReference type="CDD" id="cd13956">
    <property type="entry name" value="PT_UbiA"/>
    <property type="match status" value="1"/>
</dbReference>
<evidence type="ECO:0000256" key="3">
    <source>
        <dbReference type="ARBA" id="ARBA00022989"/>
    </source>
</evidence>
<comment type="subcellular location">
    <subcellularLocation>
        <location evidence="1">Membrane</location>
        <topology evidence="1">Multi-pass membrane protein</topology>
    </subcellularLocation>
</comment>
<keyword evidence="7" id="KW-1185">Reference proteome</keyword>
<dbReference type="Proteomes" id="UP000295302">
    <property type="component" value="Unassembled WGS sequence"/>
</dbReference>
<name>A0A4R4Z7E1_9ACTN</name>
<comment type="caution">
    <text evidence="6">The sequence shown here is derived from an EMBL/GenBank/DDBJ whole genome shotgun (WGS) entry which is preliminary data.</text>
</comment>
<dbReference type="InterPro" id="IPR044878">
    <property type="entry name" value="UbiA_sf"/>
</dbReference>
<keyword evidence="3 5" id="KW-1133">Transmembrane helix</keyword>
<gene>
    <name evidence="6" type="ORF">E1286_05595</name>
</gene>
<evidence type="ECO:0000256" key="2">
    <source>
        <dbReference type="ARBA" id="ARBA00022692"/>
    </source>
</evidence>
<organism evidence="6 7">
    <name type="scientific">Nonomuraea terrae</name>
    <dbReference type="NCBI Taxonomy" id="2530383"/>
    <lineage>
        <taxon>Bacteria</taxon>
        <taxon>Bacillati</taxon>
        <taxon>Actinomycetota</taxon>
        <taxon>Actinomycetes</taxon>
        <taxon>Streptosporangiales</taxon>
        <taxon>Streptosporangiaceae</taxon>
        <taxon>Nonomuraea</taxon>
    </lineage>
</organism>
<dbReference type="Pfam" id="PF01040">
    <property type="entry name" value="UbiA"/>
    <property type="match status" value="1"/>
</dbReference>
<sequence length="328" mass="35022">MSGSFGIRVRFFAHLEACRPDTVFYVGLVGMSGAILTDPGAGPGSLLLAWLVPTLAWIASLYGGDYFDRELDAKVKPHRPVPSGRIPAATAKYLMMALIGTGAVLAALANPFTFLLVIPATVFGIAYAKVLKGRGLWGNVSRGLPTALTLLFGSMMVQPLPEPVLLPLALMFWVHDSGSNLLGALCDRDGDRAGGYFSYPVKRGDDATVRALTMFYLGWVSIGLGWPLISPATSGVDLPVYYLALLPAVILGGISLKRILEAPRPFPRQVGLRAHEIVVLDRIFLGSFLMAAAGQVAFAVAVAAPSLLATVVARRLMRSRYEPTPQVS</sequence>
<keyword evidence="4 5" id="KW-0472">Membrane</keyword>
<dbReference type="InterPro" id="IPR000537">
    <property type="entry name" value="UbiA_prenyltransferase"/>
</dbReference>
<evidence type="ECO:0000256" key="4">
    <source>
        <dbReference type="ARBA" id="ARBA00023136"/>
    </source>
</evidence>
<reference evidence="6 7" key="1">
    <citation type="submission" date="2019-03" db="EMBL/GenBank/DDBJ databases">
        <title>Draft genome sequences of novel Actinobacteria.</title>
        <authorList>
            <person name="Sahin N."/>
            <person name="Ay H."/>
            <person name="Saygin H."/>
        </authorList>
    </citation>
    <scope>NUCLEOTIDE SEQUENCE [LARGE SCALE GENOMIC DNA]</scope>
    <source>
        <strain evidence="6 7">CH32</strain>
    </source>
</reference>
<keyword evidence="6" id="KW-0830">Ubiquinone</keyword>
<evidence type="ECO:0000313" key="7">
    <source>
        <dbReference type="Proteomes" id="UP000295302"/>
    </source>
</evidence>
<dbReference type="PANTHER" id="PTHR42723:SF1">
    <property type="entry name" value="CHLOROPHYLL SYNTHASE, CHLOROPLASTIC"/>
    <property type="match status" value="1"/>
</dbReference>
<dbReference type="InterPro" id="IPR050475">
    <property type="entry name" value="Prenyltransferase_related"/>
</dbReference>
<dbReference type="AlphaFoldDB" id="A0A4R4Z7E1"/>
<evidence type="ECO:0000256" key="1">
    <source>
        <dbReference type="ARBA" id="ARBA00004141"/>
    </source>
</evidence>
<dbReference type="GO" id="GO:0016020">
    <property type="term" value="C:membrane"/>
    <property type="evidence" value="ECO:0007669"/>
    <property type="project" value="UniProtKB-SubCell"/>
</dbReference>
<proteinExistence type="predicted"/>
<dbReference type="PANTHER" id="PTHR42723">
    <property type="entry name" value="CHLOROPHYLL SYNTHASE"/>
    <property type="match status" value="1"/>
</dbReference>
<feature type="transmembrane region" description="Helical" evidence="5">
    <location>
        <begin position="114"/>
        <end position="131"/>
    </location>
</feature>
<accession>A0A4R4Z7E1</accession>
<feature type="transmembrane region" description="Helical" evidence="5">
    <location>
        <begin position="143"/>
        <end position="160"/>
    </location>
</feature>
<dbReference type="Gene3D" id="1.10.357.140">
    <property type="entry name" value="UbiA prenyltransferase"/>
    <property type="match status" value="1"/>
</dbReference>
<dbReference type="EMBL" id="SMKQ01000009">
    <property type="protein sequence ID" value="TDD54191.1"/>
    <property type="molecule type" value="Genomic_DNA"/>
</dbReference>
<feature type="transmembrane region" description="Helical" evidence="5">
    <location>
        <begin position="296"/>
        <end position="313"/>
    </location>
</feature>
<dbReference type="OrthoDB" id="2908954at2"/>
<feature type="transmembrane region" description="Helical" evidence="5">
    <location>
        <begin position="241"/>
        <end position="260"/>
    </location>
</feature>
<evidence type="ECO:0000256" key="5">
    <source>
        <dbReference type="SAM" id="Phobius"/>
    </source>
</evidence>
<feature type="transmembrane region" description="Helical" evidence="5">
    <location>
        <begin position="207"/>
        <end position="229"/>
    </location>
</feature>